<protein>
    <submittedName>
        <fullName evidence="1">Adenylate kinase</fullName>
    </submittedName>
</protein>
<reference evidence="1 2" key="1">
    <citation type="submission" date="2019-04" db="EMBL/GenBank/DDBJ databases">
        <title>Microbes associate with the intestines of laboratory mice.</title>
        <authorList>
            <person name="Navarre W."/>
            <person name="Wong E."/>
            <person name="Huang K."/>
            <person name="Tropini C."/>
            <person name="Ng K."/>
            <person name="Yu B."/>
        </authorList>
    </citation>
    <scope>NUCLEOTIDE SEQUENCE [LARGE SCALE GENOMIC DNA]</scope>
    <source>
        <strain evidence="1 2">NM61_E11</strain>
    </source>
</reference>
<keyword evidence="1" id="KW-0418">Kinase</keyword>
<dbReference type="InterPro" id="IPR027417">
    <property type="entry name" value="P-loop_NTPase"/>
</dbReference>
<dbReference type="EMBL" id="SRYV01000003">
    <property type="protein sequence ID" value="TGY16927.1"/>
    <property type="molecule type" value="Genomic_DNA"/>
</dbReference>
<dbReference type="Proteomes" id="UP000309117">
    <property type="component" value="Unassembled WGS sequence"/>
</dbReference>
<comment type="caution">
    <text evidence="1">The sequence shown here is derived from an EMBL/GenBank/DDBJ whole genome shotgun (WGS) entry which is preliminary data.</text>
</comment>
<evidence type="ECO:0000313" key="1">
    <source>
        <dbReference type="EMBL" id="TGY16927.1"/>
    </source>
</evidence>
<sequence>MKRILVIGSPGAGKSTFSRKLHNKFDLPLFYLDNLFWKADKTTVAPKMLNKQIRSILKQPQWIMDGNYSQYLLDERLDACDTVFFLDYDVETCLQGVRNRIGKKRPDLPWIEQKEDPEFMEYIRQFPLTKRPKLIEALRKYPQINQYHFKNRRQAREFLNQHKS</sequence>
<organism evidence="1 2">
    <name type="scientific">Lactobacillus intestinalis</name>
    <dbReference type="NCBI Taxonomy" id="151781"/>
    <lineage>
        <taxon>Bacteria</taxon>
        <taxon>Bacillati</taxon>
        <taxon>Bacillota</taxon>
        <taxon>Bacilli</taxon>
        <taxon>Lactobacillales</taxon>
        <taxon>Lactobacillaceae</taxon>
        <taxon>Lactobacillus</taxon>
    </lineage>
</organism>
<gene>
    <name evidence="1" type="ORF">E5351_02770</name>
</gene>
<dbReference type="PANTHER" id="PTHR37816:SF2">
    <property type="entry name" value="DNA TOPOLOGY MODULATION PROTEIN FLAR-RELATED PROTEIN"/>
    <property type="match status" value="1"/>
</dbReference>
<name>A0A4S2BP95_9LACO</name>
<dbReference type="PANTHER" id="PTHR37816">
    <property type="entry name" value="YALI0E33011P"/>
    <property type="match status" value="1"/>
</dbReference>
<dbReference type="InterPro" id="IPR052922">
    <property type="entry name" value="Cytidylate_Kinase-2"/>
</dbReference>
<keyword evidence="1" id="KW-0808">Transferase</keyword>
<accession>A0A4S2BP95</accession>
<dbReference type="RefSeq" id="WP_135960343.1">
    <property type="nucleotide sequence ID" value="NZ_AQFR02000001.1"/>
</dbReference>
<dbReference type="Gene3D" id="3.40.50.300">
    <property type="entry name" value="P-loop containing nucleotide triphosphate hydrolases"/>
    <property type="match status" value="1"/>
</dbReference>
<dbReference type="SUPFAM" id="SSF52540">
    <property type="entry name" value="P-loop containing nucleoside triphosphate hydrolases"/>
    <property type="match status" value="1"/>
</dbReference>
<dbReference type="GO" id="GO:0016301">
    <property type="term" value="F:kinase activity"/>
    <property type="evidence" value="ECO:0007669"/>
    <property type="project" value="UniProtKB-KW"/>
</dbReference>
<proteinExistence type="predicted"/>
<evidence type="ECO:0000313" key="2">
    <source>
        <dbReference type="Proteomes" id="UP000309117"/>
    </source>
</evidence>
<dbReference type="AlphaFoldDB" id="A0A4S2BP95"/>